<dbReference type="GO" id="GO:0004674">
    <property type="term" value="F:protein serine/threonine kinase activity"/>
    <property type="evidence" value="ECO:0007669"/>
    <property type="project" value="TreeGrafter"/>
</dbReference>
<keyword evidence="3 4" id="KW-0067">ATP-binding</keyword>
<dbReference type="FunFam" id="1.10.510.10:FF:000571">
    <property type="entry name" value="Maternal embryonic leucine zipper kinase"/>
    <property type="match status" value="1"/>
</dbReference>
<evidence type="ECO:0000256" key="5">
    <source>
        <dbReference type="SAM" id="MobiDB-lite"/>
    </source>
</evidence>
<evidence type="ECO:0000256" key="1">
    <source>
        <dbReference type="ARBA" id="ARBA00011245"/>
    </source>
</evidence>
<dbReference type="PANTHER" id="PTHR24346">
    <property type="entry name" value="MAP/MICROTUBULE AFFINITY-REGULATING KINASE"/>
    <property type="match status" value="1"/>
</dbReference>
<gene>
    <name evidence="7" type="ORF">ECRASSUSDP1_LOCUS26102</name>
</gene>
<dbReference type="AlphaFoldDB" id="A0AAD1Y4X6"/>
<dbReference type="SMART" id="SM00220">
    <property type="entry name" value="S_TKc"/>
    <property type="match status" value="1"/>
</dbReference>
<accession>A0AAD1Y4X6</accession>
<organism evidence="7 8">
    <name type="scientific">Euplotes crassus</name>
    <dbReference type="NCBI Taxonomy" id="5936"/>
    <lineage>
        <taxon>Eukaryota</taxon>
        <taxon>Sar</taxon>
        <taxon>Alveolata</taxon>
        <taxon>Ciliophora</taxon>
        <taxon>Intramacronucleata</taxon>
        <taxon>Spirotrichea</taxon>
        <taxon>Hypotrichia</taxon>
        <taxon>Euplotida</taxon>
        <taxon>Euplotidae</taxon>
        <taxon>Moneuplotes</taxon>
    </lineage>
</organism>
<feature type="region of interest" description="Disordered" evidence="5">
    <location>
        <begin position="419"/>
        <end position="461"/>
    </location>
</feature>
<dbReference type="PROSITE" id="PS00108">
    <property type="entry name" value="PROTEIN_KINASE_ST"/>
    <property type="match status" value="1"/>
</dbReference>
<evidence type="ECO:0000256" key="3">
    <source>
        <dbReference type="ARBA" id="ARBA00022840"/>
    </source>
</evidence>
<comment type="caution">
    <text evidence="7">The sequence shown here is derived from an EMBL/GenBank/DDBJ whole genome shotgun (WGS) entry which is preliminary data.</text>
</comment>
<feature type="binding site" evidence="4">
    <location>
        <position position="132"/>
    </location>
    <ligand>
        <name>ATP</name>
        <dbReference type="ChEBI" id="CHEBI:30616"/>
    </ligand>
</feature>
<dbReference type="InterPro" id="IPR000719">
    <property type="entry name" value="Prot_kinase_dom"/>
</dbReference>
<dbReference type="SUPFAM" id="SSF56112">
    <property type="entry name" value="Protein kinase-like (PK-like)"/>
    <property type="match status" value="1"/>
</dbReference>
<sequence>MDYQDGLGSLKISCFDRGKKLFIIENSSGYLNYTEACLPSNNDGFETLQTIIQEELGLQGDVNLYNKNGNEMTADDFFFLTDNDIIYVRTTGEFCFKSMLALYKSVEKLGEGGFGSVYLLEHSLSGERVAAKFMDVSEHLRKANEIEKAVKESTSLISLDHEVIIRLETAFFINTDMVLFTEYIQGGELGKYVNDHQINEELAKKIFMKILDAVHYCHTRGIIHRDLKMENILLTDSNDPLSLRVIDFGIAGICSLNKTDASTAGTLHYCPPEIIDESDIKSDPKIDIWALGVILYIILLKKFPFRSDVSNSDIREQILNLDLKYESREEMKLSCSVKHLISNMLTKNKFQRYSIKEIVSHPWLIKEIEEIEESPLSRLTSNFLNDEIAEQIKSVVYPTCPDQEEDTVQFLGERLKSRRTISRNMRTKSKRKVSKILSPLKSQRKNNKKPNGSNKGSKIKIRMKNSPQSIIHPMQFKINCESYMSARKKRKRGGKTQKSELISKFKESQNENNYLVGMEYCLFKREVDDNKILETFLLRHSLEYNEYNIKTLREFAQTSIESPIDFKNIITRMQKKSRRRVHNESRMFHQMSTIAESSAMDSGPCAVYKDVDEKHDYSKNKYSRSMTNKIKFSERVGDISMRKKIIEKAFNSAQKGGEKLSMNFSINKILKKKNSYTELPSIERREQSYRKGKLLQIRRDNSTNKNSDNRNPDLFILKDTFVKIGNIKKGKLRRDNRQSSNGTTISNKLLRMSMQKKTNKVELPSQALGSFKRSPERKLGVKLTAQY</sequence>
<feature type="domain" description="Protein kinase" evidence="6">
    <location>
        <begin position="103"/>
        <end position="364"/>
    </location>
</feature>
<dbReference type="Gene3D" id="1.10.510.10">
    <property type="entry name" value="Transferase(Phosphotransferase) domain 1"/>
    <property type="match status" value="1"/>
</dbReference>
<evidence type="ECO:0000259" key="6">
    <source>
        <dbReference type="PROSITE" id="PS50011"/>
    </source>
</evidence>
<evidence type="ECO:0000256" key="4">
    <source>
        <dbReference type="PROSITE-ProRule" id="PRU10141"/>
    </source>
</evidence>
<dbReference type="GO" id="GO:0035556">
    <property type="term" value="P:intracellular signal transduction"/>
    <property type="evidence" value="ECO:0007669"/>
    <property type="project" value="TreeGrafter"/>
</dbReference>
<dbReference type="InterPro" id="IPR008271">
    <property type="entry name" value="Ser/Thr_kinase_AS"/>
</dbReference>
<dbReference type="InterPro" id="IPR017441">
    <property type="entry name" value="Protein_kinase_ATP_BS"/>
</dbReference>
<proteinExistence type="predicted"/>
<keyword evidence="2 4" id="KW-0547">Nucleotide-binding</keyword>
<evidence type="ECO:0000256" key="2">
    <source>
        <dbReference type="ARBA" id="ARBA00022741"/>
    </source>
</evidence>
<dbReference type="PANTHER" id="PTHR24346:SF30">
    <property type="entry name" value="MATERNAL EMBRYONIC LEUCINE ZIPPER KINASE"/>
    <property type="match status" value="1"/>
</dbReference>
<dbReference type="PROSITE" id="PS00107">
    <property type="entry name" value="PROTEIN_KINASE_ATP"/>
    <property type="match status" value="1"/>
</dbReference>
<evidence type="ECO:0000313" key="7">
    <source>
        <dbReference type="EMBL" id="CAI2384569.1"/>
    </source>
</evidence>
<dbReference type="InterPro" id="IPR011009">
    <property type="entry name" value="Kinase-like_dom_sf"/>
</dbReference>
<dbReference type="EMBL" id="CAMPGE010026906">
    <property type="protein sequence ID" value="CAI2384569.1"/>
    <property type="molecule type" value="Genomic_DNA"/>
</dbReference>
<comment type="subunit">
    <text evidence="1">Monomer.</text>
</comment>
<dbReference type="Pfam" id="PF00069">
    <property type="entry name" value="Pkinase"/>
    <property type="match status" value="1"/>
</dbReference>
<reference evidence="7" key="1">
    <citation type="submission" date="2023-07" db="EMBL/GenBank/DDBJ databases">
        <authorList>
            <consortium name="AG Swart"/>
            <person name="Singh M."/>
            <person name="Singh A."/>
            <person name="Seah K."/>
            <person name="Emmerich C."/>
        </authorList>
    </citation>
    <scope>NUCLEOTIDE SEQUENCE</scope>
    <source>
        <strain evidence="7">DP1</strain>
    </source>
</reference>
<feature type="compositionally biased region" description="Basic residues" evidence="5">
    <location>
        <begin position="419"/>
        <end position="434"/>
    </location>
</feature>
<protein>
    <recommendedName>
        <fullName evidence="6">Protein kinase domain-containing protein</fullName>
    </recommendedName>
</protein>
<evidence type="ECO:0000313" key="8">
    <source>
        <dbReference type="Proteomes" id="UP001295684"/>
    </source>
</evidence>
<dbReference type="Proteomes" id="UP001295684">
    <property type="component" value="Unassembled WGS sequence"/>
</dbReference>
<name>A0AAD1Y4X6_EUPCR</name>
<dbReference type="PROSITE" id="PS50011">
    <property type="entry name" value="PROTEIN_KINASE_DOM"/>
    <property type="match status" value="1"/>
</dbReference>
<dbReference type="GO" id="GO:0005524">
    <property type="term" value="F:ATP binding"/>
    <property type="evidence" value="ECO:0007669"/>
    <property type="project" value="UniProtKB-UniRule"/>
</dbReference>
<keyword evidence="8" id="KW-1185">Reference proteome</keyword>
<dbReference type="GO" id="GO:0005737">
    <property type="term" value="C:cytoplasm"/>
    <property type="evidence" value="ECO:0007669"/>
    <property type="project" value="TreeGrafter"/>
</dbReference>